<dbReference type="EMBL" id="DWYG01000117">
    <property type="protein sequence ID" value="HJB42228.1"/>
    <property type="molecule type" value="Genomic_DNA"/>
</dbReference>
<dbReference type="PROSITE" id="PS50110">
    <property type="entry name" value="RESPONSE_REGULATORY"/>
    <property type="match status" value="1"/>
</dbReference>
<dbReference type="Pfam" id="PF17853">
    <property type="entry name" value="GGDEF_2"/>
    <property type="match status" value="1"/>
</dbReference>
<evidence type="ECO:0000256" key="6">
    <source>
        <dbReference type="ARBA" id="ARBA00023015"/>
    </source>
</evidence>
<dbReference type="Proteomes" id="UP000886803">
    <property type="component" value="Unassembled WGS sequence"/>
</dbReference>
<keyword evidence="6" id="KW-0805">Transcription regulation</keyword>
<organism evidence="13 14">
    <name type="scientific">Candidatus Gemmiger avicola</name>
    <dbReference type="NCBI Taxonomy" id="2838605"/>
    <lineage>
        <taxon>Bacteria</taxon>
        <taxon>Bacillati</taxon>
        <taxon>Bacillota</taxon>
        <taxon>Clostridia</taxon>
        <taxon>Eubacteriales</taxon>
        <taxon>Gemmiger</taxon>
    </lineage>
</organism>
<evidence type="ECO:0000313" key="14">
    <source>
        <dbReference type="Proteomes" id="UP000886803"/>
    </source>
</evidence>
<dbReference type="Pfam" id="PF00072">
    <property type="entry name" value="Response_reg"/>
    <property type="match status" value="1"/>
</dbReference>
<evidence type="ECO:0000256" key="2">
    <source>
        <dbReference type="ARBA" id="ARBA00018672"/>
    </source>
</evidence>
<dbReference type="PROSITE" id="PS00041">
    <property type="entry name" value="HTH_ARAC_FAMILY_1"/>
    <property type="match status" value="1"/>
</dbReference>
<dbReference type="CDD" id="cd17536">
    <property type="entry name" value="REC_YesN-like"/>
    <property type="match status" value="1"/>
</dbReference>
<feature type="modified residue" description="4-aspartylphosphate" evidence="10">
    <location>
        <position position="63"/>
    </location>
</feature>
<dbReference type="InterPro" id="IPR020449">
    <property type="entry name" value="Tscrpt_reg_AraC-type_HTH"/>
</dbReference>
<accession>A0A9D2S2Y2</accession>
<keyword evidence="8" id="KW-0804">Transcription</keyword>
<evidence type="ECO:0000256" key="10">
    <source>
        <dbReference type="PROSITE-ProRule" id="PRU00169"/>
    </source>
</evidence>
<name>A0A9D2S2Y2_9FIRM</name>
<protein>
    <recommendedName>
        <fullName evidence="2">Stage 0 sporulation protein A homolog</fullName>
    </recommendedName>
</protein>
<dbReference type="InterPro" id="IPR011006">
    <property type="entry name" value="CheY-like_superfamily"/>
</dbReference>
<evidence type="ECO:0000256" key="8">
    <source>
        <dbReference type="ARBA" id="ARBA00023163"/>
    </source>
</evidence>
<dbReference type="GO" id="GO:0005737">
    <property type="term" value="C:cytoplasm"/>
    <property type="evidence" value="ECO:0007669"/>
    <property type="project" value="UniProtKB-SubCell"/>
</dbReference>
<comment type="function">
    <text evidence="9">May play the central regulatory role in sporulation. It may be an element of the effector pathway responsible for the activation of sporulation genes in response to nutritional stress. Spo0A may act in concert with spo0H (a sigma factor) to control the expression of some genes that are critical to the sporulation process.</text>
</comment>
<dbReference type="Pfam" id="PF12833">
    <property type="entry name" value="HTH_18"/>
    <property type="match status" value="1"/>
</dbReference>
<reference evidence="13" key="1">
    <citation type="journal article" date="2021" name="PeerJ">
        <title>Extensive microbial diversity within the chicken gut microbiome revealed by metagenomics and culture.</title>
        <authorList>
            <person name="Gilroy R."/>
            <person name="Ravi A."/>
            <person name="Getino M."/>
            <person name="Pursley I."/>
            <person name="Horton D.L."/>
            <person name="Alikhan N.F."/>
            <person name="Baker D."/>
            <person name="Gharbi K."/>
            <person name="Hall N."/>
            <person name="Watson M."/>
            <person name="Adriaenssens E.M."/>
            <person name="Foster-Nyarko E."/>
            <person name="Jarju S."/>
            <person name="Secka A."/>
            <person name="Antonio M."/>
            <person name="Oren A."/>
            <person name="Chaudhuri R.R."/>
            <person name="La Ragione R."/>
            <person name="Hildebrand F."/>
            <person name="Pallen M.J."/>
        </authorList>
    </citation>
    <scope>NUCLEOTIDE SEQUENCE</scope>
    <source>
        <strain evidence="13">ChiBcec8-13705</strain>
    </source>
</reference>
<keyword evidence="5" id="KW-0902">Two-component regulatory system</keyword>
<evidence type="ECO:0000256" key="1">
    <source>
        <dbReference type="ARBA" id="ARBA00004496"/>
    </source>
</evidence>
<dbReference type="InterPro" id="IPR041522">
    <property type="entry name" value="CdaR_GGDEF"/>
</dbReference>
<dbReference type="PROSITE" id="PS01124">
    <property type="entry name" value="HTH_ARAC_FAMILY_2"/>
    <property type="match status" value="1"/>
</dbReference>
<keyword evidence="7" id="KW-0238">DNA-binding</keyword>
<evidence type="ECO:0000256" key="3">
    <source>
        <dbReference type="ARBA" id="ARBA00022490"/>
    </source>
</evidence>
<evidence type="ECO:0000259" key="12">
    <source>
        <dbReference type="PROSITE" id="PS50110"/>
    </source>
</evidence>
<dbReference type="InterPro" id="IPR001789">
    <property type="entry name" value="Sig_transdc_resp-reg_receiver"/>
</dbReference>
<comment type="subcellular location">
    <subcellularLocation>
        <location evidence="1">Cytoplasm</location>
    </subcellularLocation>
</comment>
<comment type="caution">
    <text evidence="13">The sequence shown here is derived from an EMBL/GenBank/DDBJ whole genome shotgun (WGS) entry which is preliminary data.</text>
</comment>
<dbReference type="SUPFAM" id="SSF52172">
    <property type="entry name" value="CheY-like"/>
    <property type="match status" value="1"/>
</dbReference>
<keyword evidence="3" id="KW-0963">Cytoplasm</keyword>
<sequence length="431" mass="47987">MQNLQERTLYSVVVADDEDELRESVCSMVPWEELGFRLVGSASNGLDALELVEEKEPDLLLTDIRMPFISGIELARQVREIRPVINIAFLSGYDDFEYAKQAIQYNIISYMLKPLTIDGLAAELRSIRQKIDDRFAVLRQATAAFAEQDARSAFLMPLVLDDYSAQEAGLETQALVYARQCGLLRDAEDTPHYVVLVASLVDGAGNNVTRPSFVAAVDTVAGKYLRHACFFSVGRVITVLLGNPSDFEEYLHILADEIPQVAARVLGLGCCLGVSRQTDRLIGLHAAYREAMEALRSRDPQENGARFIGDLRPADKGGSLLCRRALQALDQHYMDADLSLVSLSGMLEVSPNYLSAVIKKYAGETFINILIRKRMEAARTLLLTSSLKIQDIARQCGYLDQHYFSYCFKKYSGVSPNALRRQHSAQAEGTR</sequence>
<gene>
    <name evidence="13" type="ORF">H9945_06995</name>
</gene>
<keyword evidence="4 10" id="KW-0597">Phosphoprotein</keyword>
<dbReference type="AlphaFoldDB" id="A0A9D2S2Y2"/>
<evidence type="ECO:0000256" key="5">
    <source>
        <dbReference type="ARBA" id="ARBA00023012"/>
    </source>
</evidence>
<dbReference type="Gene3D" id="1.10.10.60">
    <property type="entry name" value="Homeodomain-like"/>
    <property type="match status" value="2"/>
</dbReference>
<evidence type="ECO:0000256" key="7">
    <source>
        <dbReference type="ARBA" id="ARBA00023125"/>
    </source>
</evidence>
<evidence type="ECO:0000256" key="9">
    <source>
        <dbReference type="ARBA" id="ARBA00024867"/>
    </source>
</evidence>
<dbReference type="SMART" id="SM00448">
    <property type="entry name" value="REC"/>
    <property type="match status" value="1"/>
</dbReference>
<evidence type="ECO:0000259" key="11">
    <source>
        <dbReference type="PROSITE" id="PS01124"/>
    </source>
</evidence>
<dbReference type="SUPFAM" id="SSF46689">
    <property type="entry name" value="Homeodomain-like"/>
    <property type="match status" value="1"/>
</dbReference>
<feature type="domain" description="Response regulatory" evidence="12">
    <location>
        <begin position="11"/>
        <end position="128"/>
    </location>
</feature>
<dbReference type="PANTHER" id="PTHR42713:SF3">
    <property type="entry name" value="TRANSCRIPTIONAL REGULATORY PROTEIN HPTR"/>
    <property type="match status" value="1"/>
</dbReference>
<reference evidence="13" key="2">
    <citation type="submission" date="2021-04" db="EMBL/GenBank/DDBJ databases">
        <authorList>
            <person name="Gilroy R."/>
        </authorList>
    </citation>
    <scope>NUCLEOTIDE SEQUENCE</scope>
    <source>
        <strain evidence="13">ChiBcec8-13705</strain>
    </source>
</reference>
<dbReference type="PRINTS" id="PR00032">
    <property type="entry name" value="HTHARAC"/>
</dbReference>
<dbReference type="GO" id="GO:0043565">
    <property type="term" value="F:sequence-specific DNA binding"/>
    <property type="evidence" value="ECO:0007669"/>
    <property type="project" value="InterPro"/>
</dbReference>
<dbReference type="GO" id="GO:0000160">
    <property type="term" value="P:phosphorelay signal transduction system"/>
    <property type="evidence" value="ECO:0007669"/>
    <property type="project" value="UniProtKB-KW"/>
</dbReference>
<dbReference type="PANTHER" id="PTHR42713">
    <property type="entry name" value="HISTIDINE KINASE-RELATED"/>
    <property type="match status" value="1"/>
</dbReference>
<dbReference type="InterPro" id="IPR009057">
    <property type="entry name" value="Homeodomain-like_sf"/>
</dbReference>
<evidence type="ECO:0000256" key="4">
    <source>
        <dbReference type="ARBA" id="ARBA00022553"/>
    </source>
</evidence>
<proteinExistence type="predicted"/>
<dbReference type="Gene3D" id="3.40.50.2300">
    <property type="match status" value="1"/>
</dbReference>
<dbReference type="InterPro" id="IPR018060">
    <property type="entry name" value="HTH_AraC"/>
</dbReference>
<dbReference type="InterPro" id="IPR051552">
    <property type="entry name" value="HptR"/>
</dbReference>
<dbReference type="SMART" id="SM00342">
    <property type="entry name" value="HTH_ARAC"/>
    <property type="match status" value="1"/>
</dbReference>
<dbReference type="GO" id="GO:0003700">
    <property type="term" value="F:DNA-binding transcription factor activity"/>
    <property type="evidence" value="ECO:0007669"/>
    <property type="project" value="InterPro"/>
</dbReference>
<evidence type="ECO:0000313" key="13">
    <source>
        <dbReference type="EMBL" id="HJB42228.1"/>
    </source>
</evidence>
<dbReference type="InterPro" id="IPR018062">
    <property type="entry name" value="HTH_AraC-typ_CS"/>
</dbReference>
<feature type="domain" description="HTH araC/xylS-type" evidence="11">
    <location>
        <begin position="323"/>
        <end position="422"/>
    </location>
</feature>